<dbReference type="AlphaFoldDB" id="A0AAD4T871"/>
<comment type="caution">
    <text evidence="1">The sequence shown here is derived from an EMBL/GenBank/DDBJ whole genome shotgun (WGS) entry which is preliminary data.</text>
</comment>
<protein>
    <submittedName>
        <fullName evidence="1">Uncharacterized protein</fullName>
    </submittedName>
</protein>
<dbReference type="EMBL" id="JAJJMB010004648">
    <property type="protein sequence ID" value="KAI3942455.1"/>
    <property type="molecule type" value="Genomic_DNA"/>
</dbReference>
<accession>A0AAD4T871</accession>
<organism evidence="1 2">
    <name type="scientific">Papaver atlanticum</name>
    <dbReference type="NCBI Taxonomy" id="357466"/>
    <lineage>
        <taxon>Eukaryota</taxon>
        <taxon>Viridiplantae</taxon>
        <taxon>Streptophyta</taxon>
        <taxon>Embryophyta</taxon>
        <taxon>Tracheophyta</taxon>
        <taxon>Spermatophyta</taxon>
        <taxon>Magnoliopsida</taxon>
        <taxon>Ranunculales</taxon>
        <taxon>Papaveraceae</taxon>
        <taxon>Papaveroideae</taxon>
        <taxon>Papaver</taxon>
    </lineage>
</organism>
<evidence type="ECO:0000313" key="1">
    <source>
        <dbReference type="EMBL" id="KAI3942455.1"/>
    </source>
</evidence>
<dbReference type="Proteomes" id="UP001202328">
    <property type="component" value="Unassembled WGS sequence"/>
</dbReference>
<evidence type="ECO:0000313" key="2">
    <source>
        <dbReference type="Proteomes" id="UP001202328"/>
    </source>
</evidence>
<feature type="non-terminal residue" evidence="1">
    <location>
        <position position="1"/>
    </location>
</feature>
<sequence>ETGDVKDLKPLSDRVLVKVEEAEKGLLCFTMDEQRSKVVTETFVRLYKDRHLYRRHPNSRALDVYMEAEELLEEEPHVEFNSKEGHGRYFSDYSPTTFSRSWLSCNYVNFLMVETEFEDLSDDGKIQGWESKGGNILSQDSIIDLDYYITVYELMHVDKDILKVKSNDTYLFVDCRCVEELSGSCFGILTVDIARTGCEKYWCT</sequence>
<keyword evidence="2" id="KW-1185">Reference proteome</keyword>
<proteinExistence type="predicted"/>
<name>A0AAD4T871_9MAGN</name>
<gene>
    <name evidence="1" type="ORF">MKW98_013107</name>
</gene>
<reference evidence="1" key="1">
    <citation type="submission" date="2022-04" db="EMBL/GenBank/DDBJ databases">
        <title>A functionally conserved STORR gene fusion in Papaver species that diverged 16.8 million years ago.</title>
        <authorList>
            <person name="Catania T."/>
        </authorList>
    </citation>
    <scope>NUCLEOTIDE SEQUENCE</scope>
    <source>
        <strain evidence="1">S-188037</strain>
    </source>
</reference>